<evidence type="ECO:0000256" key="2">
    <source>
        <dbReference type="ARBA" id="ARBA00006472"/>
    </source>
</evidence>
<dbReference type="KEGG" id="hna:Hneap_0913"/>
<dbReference type="InterPro" id="IPR001533">
    <property type="entry name" value="Pterin_deHydtase"/>
</dbReference>
<dbReference type="InterPro" id="IPR036428">
    <property type="entry name" value="PCD_sf"/>
</dbReference>
<evidence type="ECO:0000313" key="6">
    <source>
        <dbReference type="Proteomes" id="UP000009102"/>
    </source>
</evidence>
<evidence type="ECO:0000313" key="5">
    <source>
        <dbReference type="EMBL" id="ACX95756.1"/>
    </source>
</evidence>
<comment type="similarity">
    <text evidence="2">Belongs to the pterin-4-alpha-carbinolamine dehydratase family.</text>
</comment>
<name>D0KZ83_HALNC</name>
<evidence type="ECO:0000256" key="1">
    <source>
        <dbReference type="ARBA" id="ARBA00001554"/>
    </source>
</evidence>
<dbReference type="SUPFAM" id="SSF55248">
    <property type="entry name" value="PCD-like"/>
    <property type="match status" value="1"/>
</dbReference>
<accession>D0KZ83</accession>
<evidence type="ECO:0000256" key="3">
    <source>
        <dbReference type="ARBA" id="ARBA00013252"/>
    </source>
</evidence>
<dbReference type="GO" id="GO:0006729">
    <property type="term" value="P:tetrahydrobiopterin biosynthetic process"/>
    <property type="evidence" value="ECO:0007669"/>
    <property type="project" value="InterPro"/>
</dbReference>
<proteinExistence type="inferred from homology"/>
<keyword evidence="4" id="KW-0456">Lyase</keyword>
<sequence length="93" mass="10475">MAIEKLNQIEVDGWECRKLPPQLTRRFDFGSYSQTRSFLDDLADLSEAIGNYPNLHFAKEFVTVTISAADDGPLQESEVEFATQVNDLAAKYS</sequence>
<organism evidence="5 6">
    <name type="scientific">Halothiobacillus neapolitanus (strain ATCC 23641 / DSM 15147 / CIP 104769 / NCIMB 8539 / c2)</name>
    <name type="common">Thiobacillus neapolitanus</name>
    <dbReference type="NCBI Taxonomy" id="555778"/>
    <lineage>
        <taxon>Bacteria</taxon>
        <taxon>Pseudomonadati</taxon>
        <taxon>Pseudomonadota</taxon>
        <taxon>Gammaproteobacteria</taxon>
        <taxon>Chromatiales</taxon>
        <taxon>Halothiobacillaceae</taxon>
        <taxon>Halothiobacillus</taxon>
    </lineage>
</organism>
<dbReference type="EC" id="4.2.1.96" evidence="3"/>
<evidence type="ECO:0000256" key="4">
    <source>
        <dbReference type="ARBA" id="ARBA00023239"/>
    </source>
</evidence>
<dbReference type="Proteomes" id="UP000009102">
    <property type="component" value="Chromosome"/>
</dbReference>
<dbReference type="STRING" id="555778.Hneap_0913"/>
<keyword evidence="6" id="KW-1185">Reference proteome</keyword>
<dbReference type="Gene3D" id="3.30.1360.20">
    <property type="entry name" value="Transcriptional coactivator/pterin dehydratase"/>
    <property type="match status" value="1"/>
</dbReference>
<comment type="catalytic activity">
    <reaction evidence="1">
        <text>(4aS,6R)-4a-hydroxy-L-erythro-5,6,7,8-tetrahydrobiopterin = (6R)-L-erythro-6,7-dihydrobiopterin + H2O</text>
        <dbReference type="Rhea" id="RHEA:11920"/>
        <dbReference type="ChEBI" id="CHEBI:15377"/>
        <dbReference type="ChEBI" id="CHEBI:15642"/>
        <dbReference type="ChEBI" id="CHEBI:43120"/>
        <dbReference type="EC" id="4.2.1.96"/>
    </reaction>
</comment>
<dbReference type="eggNOG" id="COG2154">
    <property type="taxonomic scope" value="Bacteria"/>
</dbReference>
<dbReference type="AlphaFoldDB" id="D0KZ83"/>
<dbReference type="EMBL" id="CP001801">
    <property type="protein sequence ID" value="ACX95756.1"/>
    <property type="molecule type" value="Genomic_DNA"/>
</dbReference>
<dbReference type="Pfam" id="PF01329">
    <property type="entry name" value="Pterin_4a"/>
    <property type="match status" value="1"/>
</dbReference>
<protein>
    <recommendedName>
        <fullName evidence="3">4a-hydroxytetrahydrobiopterin dehydratase</fullName>
        <ecNumber evidence="3">4.2.1.96</ecNumber>
    </recommendedName>
</protein>
<reference evidence="5 6" key="1">
    <citation type="submission" date="2009-10" db="EMBL/GenBank/DDBJ databases">
        <title>Complete sequence of Halothiobacillus neapolitanus c2.</title>
        <authorList>
            <consortium name="US DOE Joint Genome Institute"/>
            <person name="Lucas S."/>
            <person name="Copeland A."/>
            <person name="Lapidus A."/>
            <person name="Glavina del Rio T."/>
            <person name="Tice H."/>
            <person name="Bruce D."/>
            <person name="Goodwin L."/>
            <person name="Pitluck S."/>
            <person name="Davenport K."/>
            <person name="Brettin T."/>
            <person name="Detter J.C."/>
            <person name="Han C."/>
            <person name="Tapia R."/>
            <person name="Larimer F."/>
            <person name="Land M."/>
            <person name="Hauser L."/>
            <person name="Kyrpides N."/>
            <person name="Mikhailova N."/>
            <person name="Kerfeld C."/>
            <person name="Cannon G."/>
            <person name="Heinhort S."/>
        </authorList>
    </citation>
    <scope>NUCLEOTIDE SEQUENCE [LARGE SCALE GENOMIC DNA]</scope>
    <source>
        <strain evidence="6">ATCC 23641 / c2</strain>
    </source>
</reference>
<gene>
    <name evidence="5" type="ordered locus">Hneap_0913</name>
</gene>
<dbReference type="HOGENOM" id="CLU_179139_0_0_6"/>
<dbReference type="OrthoDB" id="5297462at2"/>
<dbReference type="RefSeq" id="WP_012823792.1">
    <property type="nucleotide sequence ID" value="NC_013422.1"/>
</dbReference>
<dbReference type="GO" id="GO:0008124">
    <property type="term" value="F:4-alpha-hydroxytetrahydrobiopterin dehydratase activity"/>
    <property type="evidence" value="ECO:0007669"/>
    <property type="project" value="UniProtKB-EC"/>
</dbReference>